<feature type="transmembrane region" description="Helical" evidence="7">
    <location>
        <begin position="703"/>
        <end position="730"/>
    </location>
</feature>
<dbReference type="AlphaFoldDB" id="A0A2M8W063"/>
<keyword evidence="10" id="KW-1185">Reference proteome</keyword>
<evidence type="ECO:0000256" key="1">
    <source>
        <dbReference type="ARBA" id="ARBA00004651"/>
    </source>
</evidence>
<dbReference type="GO" id="GO:0044874">
    <property type="term" value="P:lipoprotein localization to outer membrane"/>
    <property type="evidence" value="ECO:0007669"/>
    <property type="project" value="TreeGrafter"/>
</dbReference>
<sequence length="787" mass="85329">MQALDRKLLRDFARLWRQALAIAMVLACGVAILLMALGTYKSLSDTRETYYERNRFADVFSAVKRAPNYLAAELAAIDGVWAVETRTSGSAILDVPGSNVSISGQILSLPVEGLPRLNVPIVTTGRTPDPASTDEVMVNANFAIANDLVIGDHFFANLNGQKRQLTITGTAQSPEFIYTIGPGALMPDNATFGILWMPKPAVDAAFDMTGAFNDVTLKLSSGALEANVIDAVDQLLDPYGSLGAYGRDLQVSDAFIDSEIKQQRNMASVLPPIFFGISAFLVSMVMGRIIALERSQIGLLKAVGYSNLEICLHYLMLAALIAVVGIGIGWGAGTWLARSMSTQYAQYFDFPFLIFSTSAWVYAVSAMAALLATMAGAIQAAIKAARLAPAIAMLPPAPPQFKRALIDRAMAAMRLSQPTIMILRALIRWPLRSGLTLLGIALAVSTIVSPSFFQPSLNKIIDSAFYESNRQDAMLVLSHDMTQIVLETAADLPAVLQTEGQQFHAVILRNGNHEKRTQIQASHPATDLSRVMDNDGHQVAVPPGGVVLTDRLAAHLNVGIGDTVDARFLGGRQETHPLIVTNTIAQYFGIGAYMDLDYVNGLLRQSPRISTINVSLDDTQVLDLHDRLKDVPNLAGIVMMSDTRQSFAETIAENIGIINTIYIIIAVLITVGVTYNGARIQLSERSRELASLRILGFTRGEVSYILIGETMLLAVLAQPLGWWIGTLIAAGMFNSFSSDLYNLPLVFEPAVYAKASFVVLLASFASVMIVRRSLDKQNLVSVMKVRE</sequence>
<dbReference type="RefSeq" id="WP_100369788.1">
    <property type="nucleotide sequence ID" value="NZ_PGTY01000005.1"/>
</dbReference>
<evidence type="ECO:0000256" key="3">
    <source>
        <dbReference type="ARBA" id="ARBA00022475"/>
    </source>
</evidence>
<gene>
    <name evidence="9" type="ORF">BC777_3855</name>
</gene>
<dbReference type="Pfam" id="PF02687">
    <property type="entry name" value="FtsX"/>
    <property type="match status" value="2"/>
</dbReference>
<evidence type="ECO:0000256" key="4">
    <source>
        <dbReference type="ARBA" id="ARBA00022692"/>
    </source>
</evidence>
<feature type="transmembrane region" description="Helical" evidence="7">
    <location>
        <begin position="312"/>
        <end position="332"/>
    </location>
</feature>
<evidence type="ECO:0000259" key="8">
    <source>
        <dbReference type="Pfam" id="PF02687"/>
    </source>
</evidence>
<keyword evidence="5 7" id="KW-1133">Transmembrane helix</keyword>
<comment type="subcellular location">
    <subcellularLocation>
        <location evidence="1">Cell membrane</location>
        <topology evidence="1">Multi-pass membrane protein</topology>
    </subcellularLocation>
</comment>
<feature type="transmembrane region" description="Helical" evidence="7">
    <location>
        <begin position="269"/>
        <end position="291"/>
    </location>
</feature>
<evidence type="ECO:0000256" key="2">
    <source>
        <dbReference type="ARBA" id="ARBA00005236"/>
    </source>
</evidence>
<dbReference type="Proteomes" id="UP000228531">
    <property type="component" value="Unassembled WGS sequence"/>
</dbReference>
<dbReference type="PROSITE" id="PS51257">
    <property type="entry name" value="PROKAR_LIPOPROTEIN"/>
    <property type="match status" value="1"/>
</dbReference>
<evidence type="ECO:0000256" key="5">
    <source>
        <dbReference type="ARBA" id="ARBA00022989"/>
    </source>
</evidence>
<organism evidence="9 10">
    <name type="scientific">Yoonia maricola</name>
    <dbReference type="NCBI Taxonomy" id="420999"/>
    <lineage>
        <taxon>Bacteria</taxon>
        <taxon>Pseudomonadati</taxon>
        <taxon>Pseudomonadota</taxon>
        <taxon>Alphaproteobacteria</taxon>
        <taxon>Rhodobacterales</taxon>
        <taxon>Paracoccaceae</taxon>
        <taxon>Yoonia</taxon>
    </lineage>
</organism>
<feature type="transmembrane region" description="Helical" evidence="7">
    <location>
        <begin position="20"/>
        <end position="40"/>
    </location>
</feature>
<feature type="domain" description="ABC3 transporter permease C-terminal" evidence="8">
    <location>
        <begin position="661"/>
        <end position="774"/>
    </location>
</feature>
<proteinExistence type="inferred from homology"/>
<keyword evidence="3" id="KW-1003">Cell membrane</keyword>
<dbReference type="PANTHER" id="PTHR30489">
    <property type="entry name" value="LIPOPROTEIN-RELEASING SYSTEM TRANSMEMBRANE PROTEIN LOLE"/>
    <property type="match status" value="1"/>
</dbReference>
<reference evidence="9 10" key="1">
    <citation type="submission" date="2017-11" db="EMBL/GenBank/DDBJ databases">
        <title>Genomic Encyclopedia of Archaeal and Bacterial Type Strains, Phase II (KMG-II): From Individual Species to Whole Genera.</title>
        <authorList>
            <person name="Goeker M."/>
        </authorList>
    </citation>
    <scope>NUCLEOTIDE SEQUENCE [LARGE SCALE GENOMIC DNA]</scope>
    <source>
        <strain evidence="9 10">DSM 29128</strain>
    </source>
</reference>
<feature type="domain" description="ABC3 transporter permease C-terminal" evidence="8">
    <location>
        <begin position="273"/>
        <end position="388"/>
    </location>
</feature>
<evidence type="ECO:0000256" key="6">
    <source>
        <dbReference type="ARBA" id="ARBA00023136"/>
    </source>
</evidence>
<dbReference type="GO" id="GO:0098797">
    <property type="term" value="C:plasma membrane protein complex"/>
    <property type="evidence" value="ECO:0007669"/>
    <property type="project" value="TreeGrafter"/>
</dbReference>
<name>A0A2M8W063_9RHOB</name>
<dbReference type="InterPro" id="IPR003838">
    <property type="entry name" value="ABC3_permease_C"/>
</dbReference>
<accession>A0A2M8W063</accession>
<keyword evidence="4 7" id="KW-0812">Transmembrane</keyword>
<keyword evidence="6 7" id="KW-0472">Membrane</keyword>
<dbReference type="InterPro" id="IPR051447">
    <property type="entry name" value="Lipoprotein-release_system"/>
</dbReference>
<comment type="similarity">
    <text evidence="2">Belongs to the ABC-4 integral membrane protein family. LolC/E subfamily.</text>
</comment>
<dbReference type="EMBL" id="PGTY01000005">
    <property type="protein sequence ID" value="PJI84313.1"/>
    <property type="molecule type" value="Genomic_DNA"/>
</dbReference>
<comment type="caution">
    <text evidence="9">The sequence shown here is derived from an EMBL/GenBank/DDBJ whole genome shotgun (WGS) entry which is preliminary data.</text>
</comment>
<evidence type="ECO:0000313" key="10">
    <source>
        <dbReference type="Proteomes" id="UP000228531"/>
    </source>
</evidence>
<evidence type="ECO:0000256" key="7">
    <source>
        <dbReference type="SAM" id="Phobius"/>
    </source>
</evidence>
<dbReference type="OrthoDB" id="5137249at2"/>
<protein>
    <submittedName>
        <fullName evidence="9">Putative ABC transport system permease protein</fullName>
    </submittedName>
</protein>
<feature type="transmembrane region" description="Helical" evidence="7">
    <location>
        <begin position="352"/>
        <end position="378"/>
    </location>
</feature>
<dbReference type="PANTHER" id="PTHR30489:SF0">
    <property type="entry name" value="LIPOPROTEIN-RELEASING SYSTEM TRANSMEMBRANE PROTEIN LOLE"/>
    <property type="match status" value="1"/>
</dbReference>
<feature type="transmembrane region" description="Helical" evidence="7">
    <location>
        <begin position="750"/>
        <end position="770"/>
    </location>
</feature>
<evidence type="ECO:0000313" key="9">
    <source>
        <dbReference type="EMBL" id="PJI84313.1"/>
    </source>
</evidence>
<feature type="transmembrane region" description="Helical" evidence="7">
    <location>
        <begin position="661"/>
        <end position="682"/>
    </location>
</feature>